<feature type="region of interest" description="Disordered" evidence="3">
    <location>
        <begin position="165"/>
        <end position="184"/>
    </location>
</feature>
<dbReference type="PANTHER" id="PTHR12844">
    <property type="entry name" value="CONNECTOR ENCHANCER OF KINASE SUPPRESSOR OF RAS"/>
    <property type="match status" value="1"/>
</dbReference>
<dbReference type="CDD" id="cd09535">
    <property type="entry name" value="SAM_BOI-like_fungal"/>
    <property type="match status" value="1"/>
</dbReference>
<name>A0A066VHG9_TILAU</name>
<dbReference type="OMA" id="YYGWMKK"/>
<feature type="region of interest" description="Disordered" evidence="3">
    <location>
        <begin position="221"/>
        <end position="492"/>
    </location>
</feature>
<dbReference type="InterPro" id="IPR001660">
    <property type="entry name" value="SAM"/>
</dbReference>
<feature type="region of interest" description="Disordered" evidence="3">
    <location>
        <begin position="986"/>
        <end position="1021"/>
    </location>
</feature>
<dbReference type="InParanoid" id="A0A066VHG9"/>
<dbReference type="InterPro" id="IPR013761">
    <property type="entry name" value="SAM/pointed_sf"/>
</dbReference>
<feature type="compositionally biased region" description="Gly residues" evidence="3">
    <location>
        <begin position="461"/>
        <end position="473"/>
    </location>
</feature>
<dbReference type="InterPro" id="IPR051566">
    <property type="entry name" value="CNKSR"/>
</dbReference>
<evidence type="ECO:0000259" key="5">
    <source>
        <dbReference type="PROSITE" id="PS50003"/>
    </source>
</evidence>
<dbReference type="InterPro" id="IPR001849">
    <property type="entry name" value="PH_domain"/>
</dbReference>
<dbReference type="CDD" id="cd13316">
    <property type="entry name" value="PH_Boi"/>
    <property type="match status" value="1"/>
</dbReference>
<dbReference type="Proteomes" id="UP000027361">
    <property type="component" value="Unassembled WGS sequence"/>
</dbReference>
<dbReference type="SMART" id="SM00233">
    <property type="entry name" value="PH"/>
    <property type="match status" value="1"/>
</dbReference>
<dbReference type="InterPro" id="IPR011993">
    <property type="entry name" value="PH-like_dom_sf"/>
</dbReference>
<dbReference type="Pfam" id="PF00169">
    <property type="entry name" value="PH"/>
    <property type="match status" value="1"/>
</dbReference>
<evidence type="ECO:0000259" key="4">
    <source>
        <dbReference type="PROSITE" id="PS50002"/>
    </source>
</evidence>
<dbReference type="HOGENOM" id="CLU_007858_0_0_1"/>
<gene>
    <name evidence="7" type="ORF">K437DRAFT_259489</name>
</gene>
<dbReference type="CDD" id="cd00174">
    <property type="entry name" value="SH3"/>
    <property type="match status" value="1"/>
</dbReference>
<feature type="compositionally biased region" description="Low complexity" evidence="3">
    <location>
        <begin position="474"/>
        <end position="487"/>
    </location>
</feature>
<dbReference type="SUPFAM" id="SSF47769">
    <property type="entry name" value="SAM/Pointed domain"/>
    <property type="match status" value="1"/>
</dbReference>
<feature type="compositionally biased region" description="Low complexity" evidence="3">
    <location>
        <begin position="779"/>
        <end position="788"/>
    </location>
</feature>
<evidence type="ECO:0000259" key="6">
    <source>
        <dbReference type="PROSITE" id="PS50105"/>
    </source>
</evidence>
<dbReference type="GeneID" id="25265288"/>
<dbReference type="Gene3D" id="2.30.30.40">
    <property type="entry name" value="SH3 Domains"/>
    <property type="match status" value="1"/>
</dbReference>
<dbReference type="PROSITE" id="PS50002">
    <property type="entry name" value="SH3"/>
    <property type="match status" value="1"/>
</dbReference>
<comment type="caution">
    <text evidence="7">The sequence shown here is derived from an EMBL/GenBank/DDBJ whole genome shotgun (WGS) entry which is preliminary data.</text>
</comment>
<dbReference type="EMBL" id="JMSN01000122">
    <property type="protein sequence ID" value="KDN38199.1"/>
    <property type="molecule type" value="Genomic_DNA"/>
</dbReference>
<dbReference type="FunCoup" id="A0A066VHG9">
    <property type="interactions" value="46"/>
</dbReference>
<dbReference type="Gene3D" id="1.10.150.50">
    <property type="entry name" value="Transcription Factor, Ets-1"/>
    <property type="match status" value="1"/>
</dbReference>
<dbReference type="InterPro" id="IPR001452">
    <property type="entry name" value="SH3_domain"/>
</dbReference>
<feature type="region of interest" description="Disordered" evidence="3">
    <location>
        <begin position="584"/>
        <end position="616"/>
    </location>
</feature>
<dbReference type="Pfam" id="PF00018">
    <property type="entry name" value="SH3_1"/>
    <property type="match status" value="1"/>
</dbReference>
<dbReference type="SUPFAM" id="SSF50729">
    <property type="entry name" value="PH domain-like"/>
    <property type="match status" value="1"/>
</dbReference>
<feature type="compositionally biased region" description="Polar residues" evidence="3">
    <location>
        <begin position="422"/>
        <end position="437"/>
    </location>
</feature>
<feature type="domain" description="PH" evidence="5">
    <location>
        <begin position="871"/>
        <end position="967"/>
    </location>
</feature>
<evidence type="ECO:0000313" key="7">
    <source>
        <dbReference type="EMBL" id="KDN38199.1"/>
    </source>
</evidence>
<sequence length="1042" mass="107694">MASAQEIVYALHEFEAENADEVSFKAGDAIIVVEKDDAYGDGWWQGTNEKGESGLFPFSYTTYDKALALGNKEAVASTNAAAAASAGGSSNNINNNANSAGAGLATGGPEVANASGVTADLDSAINELRLSSSSIQNSSSISGTIPGGLPASMFADSAGAQLEGFSKALGDGGEGPDAAAGGAEDTMSIGADTEEGADGDDEYRLRSAARAALAANAKKSLASAGAQERAEEERRKSAALKSFQDEERRQRELLLQKDKERSGGAGSAAASLAKKSTSVPFAGLEMSDESDSEGSLGDFADDLGADGSKSYSPLFGNQHAAQKKPLQIESQQQQQNGLSSLDREESLASAAATAAAAAAALPPPSNSNVILAQQGQQQRSLSPIPSASGHLSASTTGGSISRGSPQLGASKDEGEQAVGTLASVSSVEKYSSTNLPRKSSDGHSMRQRSGTFDSSARSATPGGGTGAGTGTGTTGTPATSVAGGTAVRPSGDPFEWNIEQVVEWARMKGWDEANVVSKFSEHEISGDVLLEMDANMLKEIDILAFGTRHKVAVAIRELKKSVQDEKAGVAAGVGIGRAPSPAYGAAATGAGMQRGSSFSQERGADGGSGGAQFDQPMLSSASLAGSQLLQQQYASSNSAAGNFGIGFPGSGSSQGMRAGVMMDSRNFSNATAPPLGVAGGFSPDMGAYNGGAVGGGMGGGGIGNDREVMSDDESASGLRKFGRKRRTVKSSEEQMISAPLGSPRKRESAGSRSVGAGERTSFFGIRPRSRHDTGGASGAGASSSAAGSRPFSRFVPKRLGAPNQPDLKSQISGPTGSPQYDAGGDTARRSRLSANSDGVLGSVGPTPGDWGQVPVSPTEVREGSVMSRIRPVDFEGWMKKKGERYNAWKPRYLALKGSDLVILRDPEADKIKGYISMKGYKLISDENVNPGKYGFKLLHEHEKPHYFSSEDPIIVRDWMKSLMKATIGRDHSFPVISSYNNATISLKEAQRMNPPPRPPSPTSRARTQKARARENPDQLTAKDAAVLMGLSSNQGLGGSQYR</sequence>
<accession>A0A066VHG9</accession>
<feature type="compositionally biased region" description="Basic and acidic residues" evidence="3">
    <location>
        <begin position="243"/>
        <end position="262"/>
    </location>
</feature>
<organism evidence="7 8">
    <name type="scientific">Tilletiaria anomala (strain ATCC 24038 / CBS 436.72 / UBC 951)</name>
    <dbReference type="NCBI Taxonomy" id="1037660"/>
    <lineage>
        <taxon>Eukaryota</taxon>
        <taxon>Fungi</taxon>
        <taxon>Dikarya</taxon>
        <taxon>Basidiomycota</taxon>
        <taxon>Ustilaginomycotina</taxon>
        <taxon>Exobasidiomycetes</taxon>
        <taxon>Georgefischeriales</taxon>
        <taxon>Tilletiariaceae</taxon>
        <taxon>Tilletiaria</taxon>
    </lineage>
</organism>
<dbReference type="PROSITE" id="PS50003">
    <property type="entry name" value="PH_DOMAIN"/>
    <property type="match status" value="1"/>
</dbReference>
<evidence type="ECO:0000256" key="2">
    <source>
        <dbReference type="PROSITE-ProRule" id="PRU00192"/>
    </source>
</evidence>
<dbReference type="OrthoDB" id="73680at2759"/>
<proteinExistence type="predicted"/>
<dbReference type="PANTHER" id="PTHR12844:SF42">
    <property type="entry name" value="CONNECTOR ENHANCER OF KSR PROTEIN CNK"/>
    <property type="match status" value="1"/>
</dbReference>
<feature type="compositionally biased region" description="Low complexity" evidence="3">
    <location>
        <begin position="267"/>
        <end position="278"/>
    </location>
</feature>
<dbReference type="InterPro" id="IPR036028">
    <property type="entry name" value="SH3-like_dom_sf"/>
</dbReference>
<dbReference type="PRINTS" id="PR00452">
    <property type="entry name" value="SH3DOMAIN"/>
</dbReference>
<feature type="domain" description="SAM" evidence="6">
    <location>
        <begin position="496"/>
        <end position="561"/>
    </location>
</feature>
<dbReference type="SMART" id="SM00326">
    <property type="entry name" value="SH3"/>
    <property type="match status" value="1"/>
</dbReference>
<feature type="compositionally biased region" description="Low complexity" evidence="3">
    <location>
        <begin position="348"/>
        <end position="360"/>
    </location>
</feature>
<dbReference type="SMART" id="SM00454">
    <property type="entry name" value="SAM"/>
    <property type="match status" value="1"/>
</dbReference>
<dbReference type="Gene3D" id="2.30.29.30">
    <property type="entry name" value="Pleckstrin-homology domain (PH domain)/Phosphotyrosine-binding domain (PTB)"/>
    <property type="match status" value="1"/>
</dbReference>
<evidence type="ECO:0008006" key="9">
    <source>
        <dbReference type="Google" id="ProtNLM"/>
    </source>
</evidence>
<keyword evidence="8" id="KW-1185">Reference proteome</keyword>
<keyword evidence="1 2" id="KW-0728">SH3 domain</keyword>
<dbReference type="SUPFAM" id="SSF50044">
    <property type="entry name" value="SH3-domain"/>
    <property type="match status" value="1"/>
</dbReference>
<evidence type="ECO:0000256" key="3">
    <source>
        <dbReference type="SAM" id="MobiDB-lite"/>
    </source>
</evidence>
<evidence type="ECO:0000256" key="1">
    <source>
        <dbReference type="ARBA" id="ARBA00022443"/>
    </source>
</evidence>
<evidence type="ECO:0000313" key="8">
    <source>
        <dbReference type="Proteomes" id="UP000027361"/>
    </source>
</evidence>
<dbReference type="PROSITE" id="PS50105">
    <property type="entry name" value="SAM_DOMAIN"/>
    <property type="match status" value="1"/>
</dbReference>
<protein>
    <recommendedName>
        <fullName evidence="9">PH-domain-containing protein</fullName>
    </recommendedName>
</protein>
<dbReference type="Pfam" id="PF07647">
    <property type="entry name" value="SAM_2"/>
    <property type="match status" value="1"/>
</dbReference>
<feature type="compositionally biased region" description="Polar residues" evidence="3">
    <location>
        <begin position="447"/>
        <end position="457"/>
    </location>
</feature>
<dbReference type="RefSeq" id="XP_013240635.1">
    <property type="nucleotide sequence ID" value="XM_013385181.1"/>
</dbReference>
<feature type="domain" description="SH3" evidence="4">
    <location>
        <begin position="3"/>
        <end position="66"/>
    </location>
</feature>
<feature type="region of interest" description="Disordered" evidence="3">
    <location>
        <begin position="702"/>
        <end position="858"/>
    </location>
</feature>
<feature type="compositionally biased region" description="Polar residues" evidence="3">
    <location>
        <begin position="366"/>
        <end position="404"/>
    </location>
</feature>
<feature type="compositionally biased region" description="Polar residues" evidence="3">
    <location>
        <begin position="806"/>
        <end position="818"/>
    </location>
</feature>
<dbReference type="AlphaFoldDB" id="A0A066VHG9"/>
<reference evidence="7 8" key="1">
    <citation type="submission" date="2014-05" db="EMBL/GenBank/DDBJ databases">
        <title>Draft genome sequence of a rare smut relative, Tilletiaria anomala UBC 951.</title>
        <authorList>
            <consortium name="DOE Joint Genome Institute"/>
            <person name="Toome M."/>
            <person name="Kuo A."/>
            <person name="Henrissat B."/>
            <person name="Lipzen A."/>
            <person name="Tritt A."/>
            <person name="Yoshinaga Y."/>
            <person name="Zane M."/>
            <person name="Barry K."/>
            <person name="Grigoriev I.V."/>
            <person name="Spatafora J.W."/>
            <person name="Aimea M.C."/>
        </authorList>
    </citation>
    <scope>NUCLEOTIDE SEQUENCE [LARGE SCALE GENOMIC DNA]</scope>
    <source>
        <strain evidence="7 8">UBC 951</strain>
    </source>
</reference>
<dbReference type="STRING" id="1037660.A0A066VHG9"/>